<evidence type="ECO:0000313" key="2">
    <source>
        <dbReference type="RefSeq" id="XP_075080515.1"/>
    </source>
</evidence>
<name>A0AC58S6F0_TOBAC</name>
<organism evidence="1 2">
    <name type="scientific">Nicotiana tabacum</name>
    <name type="common">Common tobacco</name>
    <dbReference type="NCBI Taxonomy" id="4097"/>
    <lineage>
        <taxon>Eukaryota</taxon>
        <taxon>Viridiplantae</taxon>
        <taxon>Streptophyta</taxon>
        <taxon>Embryophyta</taxon>
        <taxon>Tracheophyta</taxon>
        <taxon>Spermatophyta</taxon>
        <taxon>Magnoliopsida</taxon>
        <taxon>eudicotyledons</taxon>
        <taxon>Gunneridae</taxon>
        <taxon>Pentapetalae</taxon>
        <taxon>asterids</taxon>
        <taxon>lamiids</taxon>
        <taxon>Solanales</taxon>
        <taxon>Solanaceae</taxon>
        <taxon>Nicotianoideae</taxon>
        <taxon>Nicotianeae</taxon>
        <taxon>Nicotiana</taxon>
    </lineage>
</organism>
<keyword evidence="1" id="KW-1185">Reference proteome</keyword>
<evidence type="ECO:0000313" key="1">
    <source>
        <dbReference type="Proteomes" id="UP000790787"/>
    </source>
</evidence>
<dbReference type="Proteomes" id="UP000790787">
    <property type="component" value="Chromosome 11"/>
</dbReference>
<accession>A0AC58S6F0</accession>
<gene>
    <name evidence="2" type="primary">LOC142166015</name>
</gene>
<reference evidence="2" key="2">
    <citation type="submission" date="2025-08" db="UniProtKB">
        <authorList>
            <consortium name="RefSeq"/>
        </authorList>
    </citation>
    <scope>IDENTIFICATION</scope>
    <source>
        <tissue evidence="2">Leaf</tissue>
    </source>
</reference>
<dbReference type="RefSeq" id="XP_075080515.1">
    <property type="nucleotide sequence ID" value="XM_075224414.1"/>
</dbReference>
<protein>
    <submittedName>
        <fullName evidence="2">Uncharacterized protein LOC142166015</fullName>
    </submittedName>
</protein>
<sequence length="248" mass="27528">MDEEVKRRFWEGLDEIVCSIPPTERLFIGGDFNGHIGAAAGSYGKVNGGFGLGDRNGGGISLLDFAKAFELRVVQGLQGYQGRDPRNLAYAISDGYRHYDDEEEERREHYVVNDGKLCEGGGERGARCIEGFFGRHQGDWWWNGIVQGKVEAKKVAYAKLTGSTSKEERSENREGYKVAGKEAKLAVTEAKNAAFSLLYEELGEKGGERKLFRLAKARERKAQDLDQDEEDAGGMKVEHSGAVVQEQR</sequence>
<reference evidence="1" key="1">
    <citation type="journal article" date="2014" name="Nat. Commun.">
        <title>The tobacco genome sequence and its comparison with those of tomato and potato.</title>
        <authorList>
            <person name="Sierro N."/>
            <person name="Battey J.N."/>
            <person name="Ouadi S."/>
            <person name="Bakaher N."/>
            <person name="Bovet L."/>
            <person name="Willig A."/>
            <person name="Goepfert S."/>
            <person name="Peitsch M.C."/>
            <person name="Ivanov N.V."/>
        </authorList>
    </citation>
    <scope>NUCLEOTIDE SEQUENCE [LARGE SCALE GENOMIC DNA]</scope>
</reference>
<proteinExistence type="predicted"/>